<dbReference type="OrthoDB" id="9798104at2"/>
<feature type="domain" description="Cyclic nucleotide-binding" evidence="2">
    <location>
        <begin position="33"/>
        <end position="121"/>
    </location>
</feature>
<organism evidence="3 4">
    <name type="scientific">Paenibacillus contaminans</name>
    <dbReference type="NCBI Taxonomy" id="450362"/>
    <lineage>
        <taxon>Bacteria</taxon>
        <taxon>Bacillati</taxon>
        <taxon>Bacillota</taxon>
        <taxon>Bacilli</taxon>
        <taxon>Bacillales</taxon>
        <taxon>Paenibacillaceae</taxon>
        <taxon>Paenibacillus</taxon>
    </lineage>
</organism>
<evidence type="ECO:0000256" key="1">
    <source>
        <dbReference type="ARBA" id="ARBA00023159"/>
    </source>
</evidence>
<dbReference type="Proteomes" id="UP000250369">
    <property type="component" value="Unassembled WGS sequence"/>
</dbReference>
<dbReference type="EMBL" id="QMFB01000054">
    <property type="protein sequence ID" value="RAV08881.1"/>
    <property type="molecule type" value="Genomic_DNA"/>
</dbReference>
<evidence type="ECO:0000259" key="2">
    <source>
        <dbReference type="Pfam" id="PF00027"/>
    </source>
</evidence>
<reference evidence="3 4" key="1">
    <citation type="journal article" date="2009" name="Int. J. Syst. Evol. Microbiol.">
        <title>Paenibacillus contaminans sp. nov., isolated from a contaminated laboratory plate.</title>
        <authorList>
            <person name="Chou J.H."/>
            <person name="Lee J.H."/>
            <person name="Lin M.C."/>
            <person name="Chang P.S."/>
            <person name="Arun A.B."/>
            <person name="Young C.C."/>
            <person name="Chen W.M."/>
        </authorList>
    </citation>
    <scope>NUCLEOTIDE SEQUENCE [LARGE SCALE GENOMIC DNA]</scope>
    <source>
        <strain evidence="3 4">CKOBP-6</strain>
    </source>
</reference>
<sequence length="193" mass="22511">MEKTWETLYEELQKRVPIPPEEWAYFRTLTSHRTISKNSHFVKASERTDSIGICAGGLFRLYYTTPDGAEFNKSFCAKNDFVASYSALLLNMPSYFSVQSLADSELITFRYKDFQALYDRHVCWERLGRIIAEQLFINKETRERELLLLSAEARYLLFLERYGHLSGQIPQYHVASYLGITPVALSRIRRSLT</sequence>
<dbReference type="Pfam" id="PF00027">
    <property type="entry name" value="cNMP_binding"/>
    <property type="match status" value="1"/>
</dbReference>
<dbReference type="CDD" id="cd00038">
    <property type="entry name" value="CAP_ED"/>
    <property type="match status" value="1"/>
</dbReference>
<keyword evidence="4" id="KW-1185">Reference proteome</keyword>
<proteinExistence type="predicted"/>
<gene>
    <name evidence="3" type="ORF">DQG23_40260</name>
</gene>
<comment type="caution">
    <text evidence="3">The sequence shown here is derived from an EMBL/GenBank/DDBJ whole genome shotgun (WGS) entry which is preliminary data.</text>
</comment>
<name>A0A329LLP9_9BACL</name>
<evidence type="ECO:0000313" key="3">
    <source>
        <dbReference type="EMBL" id="RAV08881.1"/>
    </source>
</evidence>
<accession>A0A329LLP9</accession>
<protein>
    <submittedName>
        <fullName evidence="3">Crp/Fnr family transcriptional regulator</fullName>
    </submittedName>
</protein>
<dbReference type="AlphaFoldDB" id="A0A329LLP9"/>
<dbReference type="InterPro" id="IPR018490">
    <property type="entry name" value="cNMP-bd_dom_sf"/>
</dbReference>
<evidence type="ECO:0000313" key="4">
    <source>
        <dbReference type="Proteomes" id="UP000250369"/>
    </source>
</evidence>
<dbReference type="RefSeq" id="WP_113036690.1">
    <property type="nucleotide sequence ID" value="NZ_QMFB01000054.1"/>
</dbReference>
<dbReference type="SUPFAM" id="SSF51206">
    <property type="entry name" value="cAMP-binding domain-like"/>
    <property type="match status" value="1"/>
</dbReference>
<keyword evidence="1" id="KW-0010">Activator</keyword>
<dbReference type="InterPro" id="IPR000595">
    <property type="entry name" value="cNMP-bd_dom"/>
</dbReference>
<dbReference type="Gene3D" id="2.60.120.10">
    <property type="entry name" value="Jelly Rolls"/>
    <property type="match status" value="1"/>
</dbReference>
<dbReference type="InterPro" id="IPR014710">
    <property type="entry name" value="RmlC-like_jellyroll"/>
</dbReference>